<keyword evidence="2 4" id="KW-0808">Transferase</keyword>
<organism evidence="4 5">
    <name type="scientific">Eumeta variegata</name>
    <name type="common">Bagworm moth</name>
    <name type="synonym">Eumeta japonica</name>
    <dbReference type="NCBI Taxonomy" id="151549"/>
    <lineage>
        <taxon>Eukaryota</taxon>
        <taxon>Metazoa</taxon>
        <taxon>Ecdysozoa</taxon>
        <taxon>Arthropoda</taxon>
        <taxon>Hexapoda</taxon>
        <taxon>Insecta</taxon>
        <taxon>Pterygota</taxon>
        <taxon>Neoptera</taxon>
        <taxon>Endopterygota</taxon>
        <taxon>Lepidoptera</taxon>
        <taxon>Glossata</taxon>
        <taxon>Ditrysia</taxon>
        <taxon>Tineoidea</taxon>
        <taxon>Psychidae</taxon>
        <taxon>Oiketicinae</taxon>
        <taxon>Eumeta</taxon>
    </lineage>
</organism>
<evidence type="ECO:0000313" key="5">
    <source>
        <dbReference type="Proteomes" id="UP000299102"/>
    </source>
</evidence>
<evidence type="ECO:0000313" key="4">
    <source>
        <dbReference type="EMBL" id="GBP28009.1"/>
    </source>
</evidence>
<accession>A0A4C1UNU4</accession>
<gene>
    <name evidence="4" type="primary">SULT1B1</name>
    <name evidence="4" type="ORF">EVAR_83640_1</name>
</gene>
<evidence type="ECO:0000256" key="2">
    <source>
        <dbReference type="ARBA" id="ARBA00022679"/>
    </source>
</evidence>
<dbReference type="STRING" id="151549.A0A4C1UNU4"/>
<dbReference type="Pfam" id="PF00685">
    <property type="entry name" value="Sulfotransfer_1"/>
    <property type="match status" value="1"/>
</dbReference>
<dbReference type="GO" id="GO:0008146">
    <property type="term" value="F:sulfotransferase activity"/>
    <property type="evidence" value="ECO:0007669"/>
    <property type="project" value="InterPro"/>
</dbReference>
<dbReference type="InterPro" id="IPR027417">
    <property type="entry name" value="P-loop_NTPase"/>
</dbReference>
<dbReference type="InterPro" id="IPR000863">
    <property type="entry name" value="Sulfotransferase_dom"/>
</dbReference>
<comment type="caution">
    <text evidence="4">The sequence shown here is derived from an EMBL/GenBank/DDBJ whole genome shotgun (WGS) entry which is preliminary data.</text>
</comment>
<evidence type="ECO:0000256" key="1">
    <source>
        <dbReference type="ARBA" id="ARBA00005771"/>
    </source>
</evidence>
<dbReference type="PANTHER" id="PTHR11783">
    <property type="entry name" value="SULFOTRANSFERASE SULT"/>
    <property type="match status" value="1"/>
</dbReference>
<dbReference type="OrthoDB" id="205623at2759"/>
<dbReference type="AlphaFoldDB" id="A0A4C1UNU4"/>
<comment type="similarity">
    <text evidence="1">Belongs to the sulfotransferase 1 family.</text>
</comment>
<dbReference type="SUPFAM" id="SSF52540">
    <property type="entry name" value="P-loop containing nucleoside triphosphate hydrolases"/>
    <property type="match status" value="1"/>
</dbReference>
<proteinExistence type="inferred from homology"/>
<reference evidence="4 5" key="1">
    <citation type="journal article" date="2019" name="Commun. Biol.">
        <title>The bagworm genome reveals a unique fibroin gene that provides high tensile strength.</title>
        <authorList>
            <person name="Kono N."/>
            <person name="Nakamura H."/>
            <person name="Ohtoshi R."/>
            <person name="Tomita M."/>
            <person name="Numata K."/>
            <person name="Arakawa K."/>
        </authorList>
    </citation>
    <scope>NUCLEOTIDE SEQUENCE [LARGE SCALE GENOMIC DNA]</scope>
</reference>
<dbReference type="Gene3D" id="3.40.50.300">
    <property type="entry name" value="P-loop containing nucleotide triphosphate hydrolases"/>
    <property type="match status" value="1"/>
</dbReference>
<keyword evidence="5" id="KW-1185">Reference proteome</keyword>
<name>A0A4C1UNU4_EUMVA</name>
<dbReference type="EMBL" id="BGZK01000201">
    <property type="protein sequence ID" value="GBP28009.1"/>
    <property type="molecule type" value="Genomic_DNA"/>
</dbReference>
<dbReference type="Proteomes" id="UP000299102">
    <property type="component" value="Unassembled WGS sequence"/>
</dbReference>
<protein>
    <submittedName>
        <fullName evidence="4">Sulfotransferase family cytosolic 1B member 1</fullName>
    </submittedName>
</protein>
<evidence type="ECO:0000259" key="3">
    <source>
        <dbReference type="Pfam" id="PF00685"/>
    </source>
</evidence>
<feature type="domain" description="Sulfotransferase" evidence="3">
    <location>
        <begin position="104"/>
        <end position="370"/>
    </location>
</feature>
<sequence length="379" mass="44161">MVETAPIKVQDLEPENEELLVKYFADRSGNCVKLKSMESLSTSRPNYVRVKASPLHAIGGRHFDGYALYDGQPGGYAYFGDKRFVLPKIYKDHVEGIRNMPLRKDDVWVATFPRSGTTWTQELTWLLCNDLDYKRAAAETLTKRFVFIEFPSFFPKEILGDPSVLESLGDEIFIDYISLKDAPSPRFIKTHLPMSLLPPQLLNTSRVVYVARDPRDVAVSYYHHNKLFKMIGFNSDFKDYWKLFVKNLVNWAPYFEHLKEAWAQRNHPNMLFIFYEELYKNLPDVVKRIANFVGKTYSDEQIQVLCEHLKIDKMKENKSIQPDWMQNPAIITEGAEGFIRKGKAGGWREYFDEEMSAEAETWIQENLRGTDFRFSETNL</sequence>